<reference evidence="2 3" key="1">
    <citation type="submission" date="2021-07" db="EMBL/GenBank/DDBJ databases">
        <title>Alteriqipengyuania abyssalis NZ-12B nov, sp.nov isolated from deep sea sponge in pacific ocean.</title>
        <authorList>
            <person name="Tareen S."/>
            <person name="Wink J."/>
        </authorList>
    </citation>
    <scope>NUCLEOTIDE SEQUENCE [LARGE SCALE GENOMIC DNA]</scope>
    <source>
        <strain evidence="2 3">NZ-12B</strain>
    </source>
</reference>
<gene>
    <name evidence="2" type="ORF">KYN89_03455</name>
</gene>
<accession>A0ABS7PAJ9</accession>
<organism evidence="2 3">
    <name type="scientific">Alteriqipengyuania abyssalis</name>
    <dbReference type="NCBI Taxonomy" id="2860200"/>
    <lineage>
        <taxon>Bacteria</taxon>
        <taxon>Pseudomonadati</taxon>
        <taxon>Pseudomonadota</taxon>
        <taxon>Alphaproteobacteria</taxon>
        <taxon>Sphingomonadales</taxon>
        <taxon>Erythrobacteraceae</taxon>
        <taxon>Alteriqipengyuania</taxon>
    </lineage>
</organism>
<feature type="transmembrane region" description="Helical" evidence="1">
    <location>
        <begin position="6"/>
        <end position="26"/>
    </location>
</feature>
<feature type="transmembrane region" description="Helical" evidence="1">
    <location>
        <begin position="79"/>
        <end position="99"/>
    </location>
</feature>
<protein>
    <submittedName>
        <fullName evidence="2">Uncharacterized protein</fullName>
    </submittedName>
</protein>
<feature type="transmembrane region" description="Helical" evidence="1">
    <location>
        <begin position="47"/>
        <end position="67"/>
    </location>
</feature>
<feature type="transmembrane region" description="Helical" evidence="1">
    <location>
        <begin position="145"/>
        <end position="167"/>
    </location>
</feature>
<dbReference type="EMBL" id="JAHWXP010000001">
    <property type="protein sequence ID" value="MBY8336095.1"/>
    <property type="molecule type" value="Genomic_DNA"/>
</dbReference>
<evidence type="ECO:0000313" key="2">
    <source>
        <dbReference type="EMBL" id="MBY8336095.1"/>
    </source>
</evidence>
<dbReference type="RefSeq" id="WP_222823810.1">
    <property type="nucleotide sequence ID" value="NZ_JAHWXP010000001.1"/>
</dbReference>
<keyword evidence="1" id="KW-1133">Transmembrane helix</keyword>
<sequence>MTDYEFIFALYALLLGLSLVEILSGLGRTLELRFASDAGGERFSIGWLTPLLAVFVILDLLSFWMFSWTVRDVMAVNPATLLAVVGFASAYYLAARLVFPGDPERFRDLDTHYFRVCRTVIAMLISLVFVQWAFLLSLPQLREHLLTATSIGITVLFVGLMGALLFVRNRRIHAVLLVALIVRYLVIYLR</sequence>
<comment type="caution">
    <text evidence="2">The sequence shown here is derived from an EMBL/GenBank/DDBJ whole genome shotgun (WGS) entry which is preliminary data.</text>
</comment>
<feature type="transmembrane region" description="Helical" evidence="1">
    <location>
        <begin position="172"/>
        <end position="189"/>
    </location>
</feature>
<evidence type="ECO:0000256" key="1">
    <source>
        <dbReference type="SAM" id="Phobius"/>
    </source>
</evidence>
<keyword evidence="1" id="KW-0812">Transmembrane</keyword>
<evidence type="ECO:0000313" key="3">
    <source>
        <dbReference type="Proteomes" id="UP000759298"/>
    </source>
</evidence>
<name>A0ABS7PAJ9_9SPHN</name>
<proteinExistence type="predicted"/>
<keyword evidence="3" id="KW-1185">Reference proteome</keyword>
<keyword evidence="1" id="KW-0472">Membrane</keyword>
<dbReference type="Proteomes" id="UP000759298">
    <property type="component" value="Unassembled WGS sequence"/>
</dbReference>
<feature type="transmembrane region" description="Helical" evidence="1">
    <location>
        <begin position="120"/>
        <end position="139"/>
    </location>
</feature>